<accession>A0A384JKP8</accession>
<sequence length="56" mass="6356">MAFYHPHHNTSINSAAQAANRSFIILASQSKDIYKNHLVRTPHLQGENCHAGEYHK</sequence>
<dbReference type="RefSeq" id="XP_024549365.1">
    <property type="nucleotide sequence ID" value="XM_024693579.1"/>
</dbReference>
<name>A0A384JKP8_BOTFB</name>
<dbReference type="Proteomes" id="UP000001798">
    <property type="component" value="Chromosome 6"/>
</dbReference>
<keyword evidence="2" id="KW-1185">Reference proteome</keyword>
<proteinExistence type="predicted"/>
<dbReference type="VEuPathDB" id="FungiDB:Bcin06g05060"/>
<reference evidence="1 2" key="1">
    <citation type="journal article" date="2011" name="PLoS Genet.">
        <title>Genomic analysis of the necrotrophic fungal pathogens Sclerotinia sclerotiorum and Botrytis cinerea.</title>
        <authorList>
            <person name="Amselem J."/>
            <person name="Cuomo C.A."/>
            <person name="van Kan J.A."/>
            <person name="Viaud M."/>
            <person name="Benito E.P."/>
            <person name="Couloux A."/>
            <person name="Coutinho P.M."/>
            <person name="de Vries R.P."/>
            <person name="Dyer P.S."/>
            <person name="Fillinger S."/>
            <person name="Fournier E."/>
            <person name="Gout L."/>
            <person name="Hahn M."/>
            <person name="Kohn L."/>
            <person name="Lapalu N."/>
            <person name="Plummer K.M."/>
            <person name="Pradier J.M."/>
            <person name="Quevillon E."/>
            <person name="Sharon A."/>
            <person name="Simon A."/>
            <person name="ten Have A."/>
            <person name="Tudzynski B."/>
            <person name="Tudzynski P."/>
            <person name="Wincker P."/>
            <person name="Andrew M."/>
            <person name="Anthouard V."/>
            <person name="Beever R.E."/>
            <person name="Beffa R."/>
            <person name="Benoit I."/>
            <person name="Bouzid O."/>
            <person name="Brault B."/>
            <person name="Chen Z."/>
            <person name="Choquer M."/>
            <person name="Collemare J."/>
            <person name="Cotton P."/>
            <person name="Danchin E.G."/>
            <person name="Da Silva C."/>
            <person name="Gautier A."/>
            <person name="Giraud C."/>
            <person name="Giraud T."/>
            <person name="Gonzalez C."/>
            <person name="Grossetete S."/>
            <person name="Guldener U."/>
            <person name="Henrissat B."/>
            <person name="Howlett B.J."/>
            <person name="Kodira C."/>
            <person name="Kretschmer M."/>
            <person name="Lappartient A."/>
            <person name="Leroch M."/>
            <person name="Levis C."/>
            <person name="Mauceli E."/>
            <person name="Neuveglise C."/>
            <person name="Oeser B."/>
            <person name="Pearson M."/>
            <person name="Poulain J."/>
            <person name="Poussereau N."/>
            <person name="Quesneville H."/>
            <person name="Rascle C."/>
            <person name="Schumacher J."/>
            <person name="Segurens B."/>
            <person name="Sexton A."/>
            <person name="Silva E."/>
            <person name="Sirven C."/>
            <person name="Soanes D.M."/>
            <person name="Talbot N.J."/>
            <person name="Templeton M."/>
            <person name="Yandava C."/>
            <person name="Yarden O."/>
            <person name="Zeng Q."/>
            <person name="Rollins J.A."/>
            <person name="Lebrun M.H."/>
            <person name="Dickman M."/>
        </authorList>
    </citation>
    <scope>NUCLEOTIDE SEQUENCE [LARGE SCALE GENOMIC DNA]</scope>
    <source>
        <strain evidence="1 2">B05.10</strain>
    </source>
</reference>
<protein>
    <submittedName>
        <fullName evidence="1">Uncharacterized protein</fullName>
    </submittedName>
</protein>
<dbReference type="EMBL" id="CP009810">
    <property type="protein sequence ID" value="ATZ51062.1"/>
    <property type="molecule type" value="Genomic_DNA"/>
</dbReference>
<evidence type="ECO:0000313" key="1">
    <source>
        <dbReference type="EMBL" id="ATZ51062.1"/>
    </source>
</evidence>
<dbReference type="AlphaFoldDB" id="A0A384JKP8"/>
<dbReference type="GeneID" id="36394266"/>
<dbReference type="KEGG" id="bfu:BCIN_06g05060"/>
<reference evidence="1 2" key="3">
    <citation type="journal article" date="2017" name="Mol. Plant Pathol.">
        <title>A gapless genome sequence of the fungus Botrytis cinerea.</title>
        <authorList>
            <person name="Van Kan J.A."/>
            <person name="Stassen J.H."/>
            <person name="Mosbach A."/>
            <person name="Van Der Lee T.A."/>
            <person name="Faino L."/>
            <person name="Farmer A.D."/>
            <person name="Papasotiriou D.G."/>
            <person name="Zhou S."/>
            <person name="Seidl M.F."/>
            <person name="Cottam E."/>
            <person name="Edel D."/>
            <person name="Hahn M."/>
            <person name="Schwartz D.C."/>
            <person name="Dietrich R.A."/>
            <person name="Widdison S."/>
            <person name="Scalliet G."/>
        </authorList>
    </citation>
    <scope>NUCLEOTIDE SEQUENCE [LARGE SCALE GENOMIC DNA]</scope>
    <source>
        <strain evidence="1 2">B05.10</strain>
    </source>
</reference>
<reference evidence="1 2" key="2">
    <citation type="journal article" date="2012" name="Eukaryot. Cell">
        <title>Genome update of Botrytis cinerea strains B05.10 and T4.</title>
        <authorList>
            <person name="Staats M."/>
            <person name="van Kan J.A."/>
        </authorList>
    </citation>
    <scope>NUCLEOTIDE SEQUENCE [LARGE SCALE GENOMIC DNA]</scope>
    <source>
        <strain evidence="1 2">B05.10</strain>
    </source>
</reference>
<gene>
    <name evidence="1" type="ORF">BCIN_06g05060</name>
</gene>
<organism evidence="1 2">
    <name type="scientific">Botryotinia fuckeliana (strain B05.10)</name>
    <name type="common">Noble rot fungus</name>
    <name type="synonym">Botrytis cinerea</name>
    <dbReference type="NCBI Taxonomy" id="332648"/>
    <lineage>
        <taxon>Eukaryota</taxon>
        <taxon>Fungi</taxon>
        <taxon>Dikarya</taxon>
        <taxon>Ascomycota</taxon>
        <taxon>Pezizomycotina</taxon>
        <taxon>Leotiomycetes</taxon>
        <taxon>Helotiales</taxon>
        <taxon>Sclerotiniaceae</taxon>
        <taxon>Botrytis</taxon>
    </lineage>
</organism>
<evidence type="ECO:0000313" key="2">
    <source>
        <dbReference type="Proteomes" id="UP000001798"/>
    </source>
</evidence>